<keyword evidence="7 10" id="KW-1208">Phospholipid metabolism</keyword>
<keyword evidence="11" id="KW-0812">Transmembrane</keyword>
<keyword evidence="5 10" id="KW-0443">Lipid metabolism</keyword>
<keyword evidence="12" id="KW-0012">Acyltransferase</keyword>
<evidence type="ECO:0000313" key="12">
    <source>
        <dbReference type="EMBL" id="WAM33089.1"/>
    </source>
</evidence>
<evidence type="ECO:0000256" key="9">
    <source>
        <dbReference type="ARBA" id="ARBA00046608"/>
    </source>
</evidence>
<comment type="pathway">
    <text evidence="10">Lipid metabolism; phospholipid metabolism.</text>
</comment>
<proteinExistence type="inferred from homology"/>
<evidence type="ECO:0000256" key="2">
    <source>
        <dbReference type="ARBA" id="ARBA00022490"/>
    </source>
</evidence>
<accession>A0ABY7BKH1</accession>
<keyword evidence="11" id="KW-1133">Transmembrane helix</keyword>
<keyword evidence="3 10" id="KW-0444">Lipid biosynthesis</keyword>
<evidence type="ECO:0000256" key="4">
    <source>
        <dbReference type="ARBA" id="ARBA00022679"/>
    </source>
</evidence>
<name>A0ABY7BKH1_9FIRM</name>
<protein>
    <recommendedName>
        <fullName evidence="8 10">Phosphate acyltransferase</fullName>
        <ecNumber evidence="8 10">2.3.1.274</ecNumber>
    </recommendedName>
    <alternativeName>
        <fullName evidence="10">Acyl-ACP phosphotransacylase</fullName>
    </alternativeName>
    <alternativeName>
        <fullName evidence="10">Acyl-[acyl-carrier-protein]--phosphate acyltransferase</fullName>
    </alternativeName>
    <alternativeName>
        <fullName evidence="10">Phosphate-acyl-ACP acyltransferase</fullName>
    </alternativeName>
</protein>
<dbReference type="GO" id="GO:0043811">
    <property type="term" value="F:phosphate:acyl-[acyl carrier protein] acyltransferase activity"/>
    <property type="evidence" value="ECO:0007669"/>
    <property type="project" value="UniProtKB-EC"/>
</dbReference>
<comment type="subunit">
    <text evidence="9 10">Homodimer. Probably interacts with PlsY.</text>
</comment>
<dbReference type="InterPro" id="IPR012281">
    <property type="entry name" value="Phospholipid_synth_PlsX-like"/>
</dbReference>
<comment type="function">
    <text evidence="10">Catalyzes the reversible formation of acyl-phosphate (acyl-PO(4)) from acyl-[acyl-carrier-protein] (acyl-ACP). This enzyme utilizes acyl-ACP as fatty acyl donor, but not acyl-CoA.</text>
</comment>
<dbReference type="EC" id="2.3.1.274" evidence="8 10"/>
<dbReference type="Gene3D" id="3.40.718.10">
    <property type="entry name" value="Isopropylmalate Dehydrogenase"/>
    <property type="match status" value="1"/>
</dbReference>
<feature type="transmembrane region" description="Helical" evidence="11">
    <location>
        <begin position="111"/>
        <end position="130"/>
    </location>
</feature>
<dbReference type="InterPro" id="IPR003664">
    <property type="entry name" value="FA_synthesis"/>
</dbReference>
<dbReference type="NCBIfam" id="TIGR00182">
    <property type="entry name" value="plsX"/>
    <property type="match status" value="1"/>
</dbReference>
<evidence type="ECO:0000256" key="1">
    <source>
        <dbReference type="ARBA" id="ARBA00001232"/>
    </source>
</evidence>
<comment type="similarity">
    <text evidence="10">Belongs to the PlsX family.</text>
</comment>
<keyword evidence="11" id="KW-0472">Membrane</keyword>
<dbReference type="Proteomes" id="UP001164909">
    <property type="component" value="Chromosome"/>
</dbReference>
<keyword evidence="13" id="KW-1185">Reference proteome</keyword>
<dbReference type="HAMAP" id="MF_00019">
    <property type="entry name" value="PlsX"/>
    <property type="match status" value="1"/>
</dbReference>
<evidence type="ECO:0000256" key="6">
    <source>
        <dbReference type="ARBA" id="ARBA00023209"/>
    </source>
</evidence>
<keyword evidence="4 10" id="KW-0808">Transferase</keyword>
<evidence type="ECO:0000256" key="3">
    <source>
        <dbReference type="ARBA" id="ARBA00022516"/>
    </source>
</evidence>
<reference evidence="12" key="1">
    <citation type="submission" date="2022-12" db="EMBL/GenBank/DDBJ databases">
        <authorList>
            <person name="Bing R.G."/>
            <person name="Willard D.J."/>
            <person name="Manesh M.J.H."/>
            <person name="Laemthong T."/>
            <person name="Crosby J.R."/>
            <person name="Kelly R.M."/>
        </authorList>
    </citation>
    <scope>NUCLEOTIDE SEQUENCE</scope>
    <source>
        <strain evidence="12">DSM 8990</strain>
    </source>
</reference>
<evidence type="ECO:0000256" key="8">
    <source>
        <dbReference type="ARBA" id="ARBA00024069"/>
    </source>
</evidence>
<evidence type="ECO:0000313" key="13">
    <source>
        <dbReference type="Proteomes" id="UP001164909"/>
    </source>
</evidence>
<gene>
    <name evidence="10 12" type="primary">plsX</name>
    <name evidence="12" type="ORF">OTK00_001556</name>
</gene>
<sequence length="348" mass="38012">MMKIRRTPDRSAGLMKIGIDAMGGDNAPSSVIEGVAMYLDKNSQDSVVLFGNKNVIEKVCVEKIKDLSRVEIVDCREKIEFDDEPVRAIRQKKDSSIVVGLKYLKEKQIDAFVSAGSTGALMAGGLLIVGRIQGIDRPALTTKLPYKDGQYLLIDVGSNTDCRPINILQFAQMATVYVSKIIGKNNPAVGLLNIGTEENKGNELSKQSYEILKNAKNINFVGNVEARVLPFSPPDIVVCDGFVGNIVLKLTEGFGLLFFDLLKDIAKSSFKAKIGALLLKPYFKKLKGRYDYKEVGGAPLLGIDGIIIKCHGSSDGQAIFNGINQAKAFYENNVLELLKEEITAESEV</sequence>
<keyword evidence="6 10" id="KW-0594">Phospholipid biosynthesis</keyword>
<evidence type="ECO:0000256" key="10">
    <source>
        <dbReference type="HAMAP-Rule" id="MF_00019"/>
    </source>
</evidence>
<comment type="catalytic activity">
    <reaction evidence="1 10">
        <text>a fatty acyl-[ACP] + phosphate = an acyl phosphate + holo-[ACP]</text>
        <dbReference type="Rhea" id="RHEA:42292"/>
        <dbReference type="Rhea" id="RHEA-COMP:9685"/>
        <dbReference type="Rhea" id="RHEA-COMP:14125"/>
        <dbReference type="ChEBI" id="CHEBI:43474"/>
        <dbReference type="ChEBI" id="CHEBI:59918"/>
        <dbReference type="ChEBI" id="CHEBI:64479"/>
        <dbReference type="ChEBI" id="CHEBI:138651"/>
        <dbReference type="EC" id="2.3.1.274"/>
    </reaction>
</comment>
<evidence type="ECO:0000256" key="5">
    <source>
        <dbReference type="ARBA" id="ARBA00023098"/>
    </source>
</evidence>
<dbReference type="Pfam" id="PF02504">
    <property type="entry name" value="FA_synthesis"/>
    <property type="match status" value="1"/>
</dbReference>
<dbReference type="SUPFAM" id="SSF53659">
    <property type="entry name" value="Isocitrate/Isopropylmalate dehydrogenase-like"/>
    <property type="match status" value="1"/>
</dbReference>
<keyword evidence="2 10" id="KW-0963">Cytoplasm</keyword>
<dbReference type="EMBL" id="CP113865">
    <property type="protein sequence ID" value="WAM33089.1"/>
    <property type="molecule type" value="Genomic_DNA"/>
</dbReference>
<comment type="subcellular location">
    <subcellularLocation>
        <location evidence="10">Cytoplasm</location>
    </subcellularLocation>
    <text evidence="10">Associated with the membrane possibly through PlsY.</text>
</comment>
<dbReference type="PANTHER" id="PTHR30100">
    <property type="entry name" value="FATTY ACID/PHOSPHOLIPID SYNTHESIS PROTEIN PLSX"/>
    <property type="match status" value="1"/>
</dbReference>
<dbReference type="PANTHER" id="PTHR30100:SF1">
    <property type="entry name" value="PHOSPHATE ACYLTRANSFERASE"/>
    <property type="match status" value="1"/>
</dbReference>
<evidence type="ECO:0000256" key="7">
    <source>
        <dbReference type="ARBA" id="ARBA00023264"/>
    </source>
</evidence>
<dbReference type="PIRSF" id="PIRSF002465">
    <property type="entry name" value="Phsphlp_syn_PlsX"/>
    <property type="match status" value="1"/>
</dbReference>
<organism evidence="12 13">
    <name type="scientific">Caldicellulosiruptor morganii</name>
    <dbReference type="NCBI Taxonomy" id="1387555"/>
    <lineage>
        <taxon>Bacteria</taxon>
        <taxon>Bacillati</taxon>
        <taxon>Bacillota</taxon>
        <taxon>Bacillota incertae sedis</taxon>
        <taxon>Caldicellulosiruptorales</taxon>
        <taxon>Caldicellulosiruptoraceae</taxon>
        <taxon>Caldicellulosiruptor</taxon>
    </lineage>
</organism>
<evidence type="ECO:0000256" key="11">
    <source>
        <dbReference type="SAM" id="Phobius"/>
    </source>
</evidence>